<accession>A0ABS1D8G9</accession>
<dbReference type="EMBL" id="NRRL01000001">
    <property type="protein sequence ID" value="MBK1666670.1"/>
    <property type="molecule type" value="Genomic_DNA"/>
</dbReference>
<sequence>MTDFTPGVPSNALTSVLAKGVCGDLRAKGHDVPHTEVLNAMAKALGFHSANAMRALAETGEDPRGSLPPRHAHYFRTRYVIDVLSTGEAEDGYTLASLGELAELISEEGEAVGHLRAVHVTPLNEPEMDQALAAAGAPRMAPRDADQSTWFVPGSTAPTASTARIEKEVHLSAQDIAHHTRVLLALGCNFTPNRLHGRPHPSHDPRRPIIDARSLFTWCGLSHVKASRLDDRLDDRRHAPLRTFLEFTDPDNRLGETSYIGALEGLHDLMKRFHATTPIPEVLARTHAGIEGVLATQNVPATDARSLSRALLRMGTRLLQAMTASSLPPLLRDLRDRFADSPETFLQDAGVSADASVTVESVNAALDLLCVHIGADASLYHLLAHEGVDLAAQGISEPDFGRPPLETGA</sequence>
<comment type="caution">
    <text evidence="1">The sequence shown here is derived from an EMBL/GenBank/DDBJ whole genome shotgun (WGS) entry which is preliminary data.</text>
</comment>
<evidence type="ECO:0000313" key="2">
    <source>
        <dbReference type="Proteomes" id="UP001296873"/>
    </source>
</evidence>
<keyword evidence="2" id="KW-1185">Reference proteome</keyword>
<organism evidence="1 2">
    <name type="scientific">Rhodovibrio sodomensis</name>
    <dbReference type="NCBI Taxonomy" id="1088"/>
    <lineage>
        <taxon>Bacteria</taxon>
        <taxon>Pseudomonadati</taxon>
        <taxon>Pseudomonadota</taxon>
        <taxon>Alphaproteobacteria</taxon>
        <taxon>Rhodospirillales</taxon>
        <taxon>Rhodovibrionaceae</taxon>
        <taxon>Rhodovibrio</taxon>
    </lineage>
</organism>
<reference evidence="1 2" key="1">
    <citation type="journal article" date="2020" name="Microorganisms">
        <title>Osmotic Adaptation and Compatible Solute Biosynthesis of Phototrophic Bacteria as Revealed from Genome Analyses.</title>
        <authorList>
            <person name="Imhoff J.F."/>
            <person name="Rahn T."/>
            <person name="Kunzel S."/>
            <person name="Keller A."/>
            <person name="Neulinger S.C."/>
        </authorList>
    </citation>
    <scope>NUCLEOTIDE SEQUENCE [LARGE SCALE GENOMIC DNA]</scope>
    <source>
        <strain evidence="1 2">DSM 9895</strain>
    </source>
</reference>
<name>A0ABS1D8G9_9PROT</name>
<proteinExistence type="predicted"/>
<dbReference type="RefSeq" id="WP_200338725.1">
    <property type="nucleotide sequence ID" value="NZ_NRRL01000001.1"/>
</dbReference>
<gene>
    <name evidence="1" type="ORF">CKO28_01250</name>
</gene>
<evidence type="ECO:0000313" key="1">
    <source>
        <dbReference type="EMBL" id="MBK1666670.1"/>
    </source>
</evidence>
<protein>
    <submittedName>
        <fullName evidence="1">Uncharacterized protein</fullName>
    </submittedName>
</protein>
<dbReference type="Proteomes" id="UP001296873">
    <property type="component" value="Unassembled WGS sequence"/>
</dbReference>